<proteinExistence type="predicted"/>
<dbReference type="RefSeq" id="WP_179959118.1">
    <property type="nucleotide sequence ID" value="NZ_CAJNOB010000056.1"/>
</dbReference>
<sequence>MRLGFEYREATWAAQSRSILVVDPNERTEDIVHDLDGKFIMCRALPRRNPRREPRQEGARSRS</sequence>
<comment type="caution">
    <text evidence="1">The sequence shown here is derived from an EMBL/GenBank/DDBJ whole genome shotgun (WGS) entry which is preliminary data.</text>
</comment>
<organism evidence="1 2">
    <name type="scientific">Candidatus Methylacidithermus pantelleriae</name>
    <dbReference type="NCBI Taxonomy" id="2744239"/>
    <lineage>
        <taxon>Bacteria</taxon>
        <taxon>Pseudomonadati</taxon>
        <taxon>Verrucomicrobiota</taxon>
        <taxon>Methylacidiphilae</taxon>
        <taxon>Methylacidiphilales</taxon>
        <taxon>Methylacidiphilaceae</taxon>
        <taxon>Candidatus Methylacidithermus</taxon>
    </lineage>
</organism>
<accession>A0A8J2FU60</accession>
<reference evidence="1" key="1">
    <citation type="submission" date="2021-02" db="EMBL/GenBank/DDBJ databases">
        <authorList>
            <person name="Cremers G."/>
            <person name="Picone N."/>
        </authorList>
    </citation>
    <scope>NUCLEOTIDE SEQUENCE</scope>
    <source>
        <strain evidence="1">PQ17</strain>
    </source>
</reference>
<keyword evidence="2" id="KW-1185">Reference proteome</keyword>
<dbReference type="AlphaFoldDB" id="A0A8J2FU60"/>
<dbReference type="EMBL" id="CAJNOB010000056">
    <property type="protein sequence ID" value="CAF0703539.1"/>
    <property type="molecule type" value="Genomic_DNA"/>
</dbReference>
<gene>
    <name evidence="1" type="ORF">MPNT_60026</name>
</gene>
<protein>
    <submittedName>
        <fullName evidence="1">Uncharacterized protein</fullName>
    </submittedName>
</protein>
<dbReference type="Proteomes" id="UP000663859">
    <property type="component" value="Unassembled WGS sequence"/>
</dbReference>
<name>A0A8J2FU60_9BACT</name>
<evidence type="ECO:0000313" key="2">
    <source>
        <dbReference type="Proteomes" id="UP000663859"/>
    </source>
</evidence>
<evidence type="ECO:0000313" key="1">
    <source>
        <dbReference type="EMBL" id="CAF0703539.1"/>
    </source>
</evidence>